<dbReference type="EMBL" id="JAMKFB020000018">
    <property type="protein sequence ID" value="KAL0167688.1"/>
    <property type="molecule type" value="Genomic_DNA"/>
</dbReference>
<proteinExistence type="predicted"/>
<gene>
    <name evidence="2" type="ORF">M9458_035910</name>
</gene>
<evidence type="ECO:0000313" key="3">
    <source>
        <dbReference type="Proteomes" id="UP001529510"/>
    </source>
</evidence>
<comment type="caution">
    <text evidence="2">The sequence shown here is derived from an EMBL/GenBank/DDBJ whole genome shotgun (WGS) entry which is preliminary data.</text>
</comment>
<feature type="region of interest" description="Disordered" evidence="1">
    <location>
        <begin position="1"/>
        <end position="78"/>
    </location>
</feature>
<evidence type="ECO:0000313" key="2">
    <source>
        <dbReference type="EMBL" id="KAL0167688.1"/>
    </source>
</evidence>
<feature type="compositionally biased region" description="Polar residues" evidence="1">
    <location>
        <begin position="1"/>
        <end position="12"/>
    </location>
</feature>
<accession>A0ABD0P458</accession>
<feature type="non-terminal residue" evidence="2">
    <location>
        <position position="78"/>
    </location>
</feature>
<feature type="non-terminal residue" evidence="2">
    <location>
        <position position="1"/>
    </location>
</feature>
<name>A0ABD0P458_CIRMR</name>
<reference evidence="2 3" key="1">
    <citation type="submission" date="2024-05" db="EMBL/GenBank/DDBJ databases">
        <title>Genome sequencing and assembly of Indian major carp, Cirrhinus mrigala (Hamilton, 1822).</title>
        <authorList>
            <person name="Mohindra V."/>
            <person name="Chowdhury L.M."/>
            <person name="Lal K."/>
            <person name="Jena J.K."/>
        </authorList>
    </citation>
    <scope>NUCLEOTIDE SEQUENCE [LARGE SCALE GENOMIC DNA]</scope>
    <source>
        <strain evidence="2">CM1030</strain>
        <tissue evidence="2">Blood</tissue>
    </source>
</reference>
<dbReference type="PANTHER" id="PTHR46079:SF3">
    <property type="entry name" value="FERM DOMAIN-CONTAINING PROTEIN 4A"/>
    <property type="match status" value="1"/>
</dbReference>
<dbReference type="InterPro" id="IPR047176">
    <property type="entry name" value="FRMD4A/B"/>
</dbReference>
<dbReference type="Proteomes" id="UP001529510">
    <property type="component" value="Unassembled WGS sequence"/>
</dbReference>
<dbReference type="PANTHER" id="PTHR46079">
    <property type="entry name" value="FERM DOMAIN-CONTAINING PROTEIN 4"/>
    <property type="match status" value="1"/>
</dbReference>
<evidence type="ECO:0000256" key="1">
    <source>
        <dbReference type="SAM" id="MobiDB-lite"/>
    </source>
</evidence>
<dbReference type="AlphaFoldDB" id="A0ABD0P458"/>
<organism evidence="2 3">
    <name type="scientific">Cirrhinus mrigala</name>
    <name type="common">Mrigala</name>
    <dbReference type="NCBI Taxonomy" id="683832"/>
    <lineage>
        <taxon>Eukaryota</taxon>
        <taxon>Metazoa</taxon>
        <taxon>Chordata</taxon>
        <taxon>Craniata</taxon>
        <taxon>Vertebrata</taxon>
        <taxon>Euteleostomi</taxon>
        <taxon>Actinopterygii</taxon>
        <taxon>Neopterygii</taxon>
        <taxon>Teleostei</taxon>
        <taxon>Ostariophysi</taxon>
        <taxon>Cypriniformes</taxon>
        <taxon>Cyprinidae</taxon>
        <taxon>Labeoninae</taxon>
        <taxon>Labeonini</taxon>
        <taxon>Cirrhinus</taxon>
    </lineage>
</organism>
<keyword evidence="3" id="KW-1185">Reference proteome</keyword>
<protein>
    <submittedName>
        <fullName evidence="2">Uncharacterized protein</fullName>
    </submittedName>
</protein>
<sequence length="78" mass="8822">DPQVTGTPTFSPAASPHKGLPPRPPSHSRPPPPQSLDGLRHLHYQRSDYDKSPIKPRMWSESSLDEPYERVKKRSSHS</sequence>
<feature type="compositionally biased region" description="Pro residues" evidence="1">
    <location>
        <begin position="19"/>
        <end position="34"/>
    </location>
</feature>